<organism evidence="2 3">
    <name type="scientific">Marmota monax</name>
    <name type="common">Woodchuck</name>
    <dbReference type="NCBI Taxonomy" id="9995"/>
    <lineage>
        <taxon>Eukaryota</taxon>
        <taxon>Metazoa</taxon>
        <taxon>Chordata</taxon>
        <taxon>Craniata</taxon>
        <taxon>Vertebrata</taxon>
        <taxon>Euteleostomi</taxon>
        <taxon>Mammalia</taxon>
        <taxon>Eutheria</taxon>
        <taxon>Euarchontoglires</taxon>
        <taxon>Glires</taxon>
        <taxon>Rodentia</taxon>
        <taxon>Sciuromorpha</taxon>
        <taxon>Sciuridae</taxon>
        <taxon>Xerinae</taxon>
        <taxon>Marmotini</taxon>
        <taxon>Marmota</taxon>
    </lineage>
</organism>
<comment type="caution">
    <text evidence="2">The sequence shown here is derived from an EMBL/GenBank/DDBJ whole genome shotgun (WGS) entry which is preliminary data.</text>
</comment>
<dbReference type="InterPro" id="IPR026652">
    <property type="entry name" value="CEP128"/>
</dbReference>
<name>A0A5E4D8Y2_MARMO</name>
<evidence type="ECO:0000313" key="2">
    <source>
        <dbReference type="EMBL" id="VTJ90703.1"/>
    </source>
</evidence>
<dbReference type="Proteomes" id="UP000335636">
    <property type="component" value="Unassembled WGS sequence"/>
</dbReference>
<dbReference type="GO" id="GO:0005814">
    <property type="term" value="C:centriole"/>
    <property type="evidence" value="ECO:0007669"/>
    <property type="project" value="TreeGrafter"/>
</dbReference>
<proteinExistence type="predicted"/>
<gene>
    <name evidence="2" type="ORF">MONAX_5E039744</name>
</gene>
<dbReference type="EMBL" id="CABDUW010004909">
    <property type="protein sequence ID" value="VTJ90703.1"/>
    <property type="molecule type" value="Genomic_DNA"/>
</dbReference>
<protein>
    <submittedName>
        <fullName evidence="2">Uncharacterized protein</fullName>
    </submittedName>
</protein>
<accession>A0A5E4D8Y2</accession>
<feature type="coiled-coil region" evidence="1">
    <location>
        <begin position="28"/>
        <end position="87"/>
    </location>
</feature>
<dbReference type="PANTHER" id="PTHR46657:SF1">
    <property type="entry name" value="CENTROSOMAL PROTEIN OF 128 KDA"/>
    <property type="match status" value="1"/>
</dbReference>
<evidence type="ECO:0000256" key="1">
    <source>
        <dbReference type="SAM" id="Coils"/>
    </source>
</evidence>
<dbReference type="PANTHER" id="PTHR46657">
    <property type="entry name" value="CENTROSOMAL PROTEIN OF 128 KDA"/>
    <property type="match status" value="1"/>
</dbReference>
<feature type="non-terminal residue" evidence="2">
    <location>
        <position position="89"/>
    </location>
</feature>
<evidence type="ECO:0000313" key="3">
    <source>
        <dbReference type="Proteomes" id="UP000335636"/>
    </source>
</evidence>
<dbReference type="AlphaFoldDB" id="A0A5E4D8Y2"/>
<keyword evidence="1" id="KW-0175">Coiled coil</keyword>
<sequence length="89" mass="10895">MEKLKVLSSGPDILYDPHRWLAESKTKLQWLCEELREKESREKNLRQQLILCRQQLRDLTENKESELQCLFEQIERQEQLLEEINLEKR</sequence>
<keyword evidence="3" id="KW-1185">Reference proteome</keyword>
<reference evidence="2" key="1">
    <citation type="submission" date="2019-04" db="EMBL/GenBank/DDBJ databases">
        <authorList>
            <person name="Alioto T."/>
            <person name="Alioto T."/>
        </authorList>
    </citation>
    <scope>NUCLEOTIDE SEQUENCE [LARGE SCALE GENOMIC DNA]</scope>
</reference>
<dbReference type="GO" id="GO:0000922">
    <property type="term" value="C:spindle pole"/>
    <property type="evidence" value="ECO:0007669"/>
    <property type="project" value="TreeGrafter"/>
</dbReference>